<sequence length="469" mass="51815">MTDEASTRQWLASLTCALCMTMIGTCFVWTTPLMVAFISPESPVPMTTTESSWVASVIELGMIAVAIPIGLLADKFGRKTVIILAGPLVFLAWVLVLFTRSLIVLYVVRILQGFAMGIGYILVPVYIAEISEPKMRGLLSGQFQTFYYLGTLYAYSTGPFLDYDTYTLCLIIVPIVFIGSFASLPESPYYLLMSQQTERAKASFKWLRASPYVDKEFALIKTNVEEDMSRKSNWKDLIPTSADRKALLIALLVCFIKFMNGMTAISLYISQTLFEAAGGSIPYNTVTLFLGAILILTTFFAAFLSDAVGRRPLLILSSFCSAIFCSLVAAYYYLEKETTIQVSSYSWVMVGSLICFCIVCNIGIGPLMQTIQAECFPSRTRSLGGAVTQMISSCFAFTNIKMYQELDDAVGIYVNYIIFACVSLIGGIFLCVILPETAGRSLGQIQDEMNNSQVTTVPENEECDVVTYM</sequence>
<organism evidence="10">
    <name type="scientific">Rhodnius prolixus</name>
    <name type="common">Triatomid bug</name>
    <dbReference type="NCBI Taxonomy" id="13249"/>
    <lineage>
        <taxon>Eukaryota</taxon>
        <taxon>Metazoa</taxon>
        <taxon>Ecdysozoa</taxon>
        <taxon>Arthropoda</taxon>
        <taxon>Hexapoda</taxon>
        <taxon>Insecta</taxon>
        <taxon>Pterygota</taxon>
        <taxon>Neoptera</taxon>
        <taxon>Paraneoptera</taxon>
        <taxon>Hemiptera</taxon>
        <taxon>Heteroptera</taxon>
        <taxon>Panheteroptera</taxon>
        <taxon>Cimicomorpha</taxon>
        <taxon>Reduviidae</taxon>
        <taxon>Triatominae</taxon>
        <taxon>Rhodnius</taxon>
    </lineage>
</organism>
<evidence type="ECO:0000256" key="1">
    <source>
        <dbReference type="ARBA" id="ARBA00004651"/>
    </source>
</evidence>
<keyword evidence="2" id="KW-0813">Transport</keyword>
<dbReference type="SUPFAM" id="SSF103473">
    <property type="entry name" value="MFS general substrate transporter"/>
    <property type="match status" value="1"/>
</dbReference>
<feature type="transmembrane region" description="Helical" evidence="8">
    <location>
        <begin position="53"/>
        <end position="73"/>
    </location>
</feature>
<dbReference type="FunFam" id="1.20.1250.20:FF:000218">
    <property type="entry name" value="facilitated trehalose transporter Tret1"/>
    <property type="match status" value="1"/>
</dbReference>
<reference evidence="10" key="1">
    <citation type="submission" date="2013-04" db="EMBL/GenBank/DDBJ databases">
        <title>An insight into the transcriptome of the digestive tract of the blood sucking bug, Rhodnius prolixus.</title>
        <authorList>
            <person name="Ribeiro J.M.C."/>
            <person name="Genta F.A."/>
            <person name="Sorgine M.H.F."/>
            <person name="Paiva-Silva G.O."/>
            <person name="Majerowicz D."/>
            <person name="Medeiros M."/>
            <person name="Koerich L."/>
            <person name="Terra W.R."/>
            <person name="Ferreira C."/>
            <person name="Pimentel A.C."/>
            <person name="Bisch P.M."/>
            <person name="Diniz M.M.P."/>
            <person name="Nascimento R."/>
            <person name="Salmon D."/>
            <person name="Silber A.M."/>
            <person name="Alves M."/>
            <person name="Oliveira M.F."/>
            <person name="Gondim K.C."/>
            <person name="Silva Neto M.A.C."/>
            <person name="Atella G.C."/>
            <person name="Araujo H."/>
            <person name="Dias F.S."/>
            <person name="Polycarpo C.R."/>
            <person name="Fampa P."/>
            <person name="Melo A.C."/>
            <person name="Tanaka A.S."/>
            <person name="Balczun C."/>
            <person name="Oliveira J.H.M."/>
            <person name="Goncalves R."/>
            <person name="Lazoski C."/>
            <person name="Pereira M.A."/>
            <person name="Rivera-Pomar R."/>
            <person name="Diambra L."/>
            <person name="Schaub G.A."/>
            <person name="Garcia E.S."/>
            <person name="Azambuja P."/>
            <person name="Braz G.R.C."/>
            <person name="Oliveira P.L."/>
        </authorList>
    </citation>
    <scope>NUCLEOTIDE SEQUENCE</scope>
</reference>
<dbReference type="AlphaFoldDB" id="R4FM44"/>
<dbReference type="InterPro" id="IPR005829">
    <property type="entry name" value="Sugar_transporter_CS"/>
</dbReference>
<dbReference type="PROSITE" id="PS00217">
    <property type="entry name" value="SUGAR_TRANSPORT_2"/>
    <property type="match status" value="1"/>
</dbReference>
<dbReference type="PROSITE" id="PS50850">
    <property type="entry name" value="MFS"/>
    <property type="match status" value="1"/>
</dbReference>
<feature type="transmembrane region" description="Helical" evidence="8">
    <location>
        <begin position="346"/>
        <end position="368"/>
    </location>
</feature>
<feature type="domain" description="Major facilitator superfamily (MFS) profile" evidence="9">
    <location>
        <begin position="5"/>
        <end position="438"/>
    </location>
</feature>
<dbReference type="InterPro" id="IPR050549">
    <property type="entry name" value="MFS_Trehalose_Transporter"/>
</dbReference>
<feature type="transmembrane region" description="Helical" evidence="8">
    <location>
        <begin position="80"/>
        <end position="98"/>
    </location>
</feature>
<proteinExistence type="evidence at transcript level"/>
<evidence type="ECO:0000256" key="3">
    <source>
        <dbReference type="ARBA" id="ARBA00022475"/>
    </source>
</evidence>
<evidence type="ECO:0000256" key="4">
    <source>
        <dbReference type="ARBA" id="ARBA00022597"/>
    </source>
</evidence>
<dbReference type="InterPro" id="IPR036259">
    <property type="entry name" value="MFS_trans_sf"/>
</dbReference>
<dbReference type="VEuPathDB" id="VectorBase:RPRC006026"/>
<dbReference type="PROSITE" id="PS00216">
    <property type="entry name" value="SUGAR_TRANSPORT_1"/>
    <property type="match status" value="2"/>
</dbReference>
<keyword evidence="3" id="KW-1003">Cell membrane</keyword>
<dbReference type="EMBL" id="GAHY01001869">
    <property type="protein sequence ID" value="JAA75641.1"/>
    <property type="molecule type" value="mRNA"/>
</dbReference>
<feature type="transmembrane region" description="Helical" evidence="8">
    <location>
        <begin position="246"/>
        <end position="269"/>
    </location>
</feature>
<feature type="transmembrane region" description="Helical" evidence="8">
    <location>
        <begin position="281"/>
        <end position="304"/>
    </location>
</feature>
<evidence type="ECO:0000256" key="7">
    <source>
        <dbReference type="ARBA" id="ARBA00023136"/>
    </source>
</evidence>
<evidence type="ECO:0000256" key="6">
    <source>
        <dbReference type="ARBA" id="ARBA00022989"/>
    </source>
</evidence>
<feature type="transmembrane region" description="Helical" evidence="8">
    <location>
        <begin position="104"/>
        <end position="127"/>
    </location>
</feature>
<evidence type="ECO:0000256" key="5">
    <source>
        <dbReference type="ARBA" id="ARBA00022692"/>
    </source>
</evidence>
<name>R4FM44_RHOPR</name>
<protein>
    <submittedName>
        <fullName evidence="10">Putative transporter major facilitator superfamily</fullName>
    </submittedName>
</protein>
<feature type="transmembrane region" description="Helical" evidence="8">
    <location>
        <begin position="313"/>
        <end position="334"/>
    </location>
</feature>
<keyword evidence="4" id="KW-0762">Sugar transport</keyword>
<dbReference type="Pfam" id="PF00083">
    <property type="entry name" value="Sugar_tr"/>
    <property type="match status" value="1"/>
</dbReference>
<feature type="transmembrane region" description="Helical" evidence="8">
    <location>
        <begin position="412"/>
        <end position="434"/>
    </location>
</feature>
<feature type="transmembrane region" description="Helical" evidence="8">
    <location>
        <begin position="12"/>
        <end position="38"/>
    </location>
</feature>
<keyword evidence="5 8" id="KW-0812">Transmembrane</keyword>
<keyword evidence="7 8" id="KW-0472">Membrane</keyword>
<comment type="subcellular location">
    <subcellularLocation>
        <location evidence="1">Cell membrane</location>
        <topology evidence="1">Multi-pass membrane protein</topology>
    </subcellularLocation>
</comment>
<keyword evidence="6 8" id="KW-1133">Transmembrane helix</keyword>
<dbReference type="InterPro" id="IPR005828">
    <property type="entry name" value="MFS_sugar_transport-like"/>
</dbReference>
<evidence type="ECO:0000259" key="9">
    <source>
        <dbReference type="PROSITE" id="PS50850"/>
    </source>
</evidence>
<accession>R4FM44</accession>
<dbReference type="InterPro" id="IPR020846">
    <property type="entry name" value="MFS_dom"/>
</dbReference>
<dbReference type="PANTHER" id="PTHR48021:SF46">
    <property type="entry name" value="MAJOR FACILITATOR SUPERFAMILY (MFS) PROFILE DOMAIN-CONTAINING PROTEIN"/>
    <property type="match status" value="1"/>
</dbReference>
<evidence type="ECO:0000313" key="10">
    <source>
        <dbReference type="EMBL" id="JAA75641.1"/>
    </source>
</evidence>
<evidence type="ECO:0000256" key="8">
    <source>
        <dbReference type="SAM" id="Phobius"/>
    </source>
</evidence>
<evidence type="ECO:0000256" key="2">
    <source>
        <dbReference type="ARBA" id="ARBA00022448"/>
    </source>
</evidence>
<dbReference type="GO" id="GO:0005886">
    <property type="term" value="C:plasma membrane"/>
    <property type="evidence" value="ECO:0007669"/>
    <property type="project" value="UniProtKB-SubCell"/>
</dbReference>
<feature type="transmembrane region" description="Helical" evidence="8">
    <location>
        <begin position="163"/>
        <end position="184"/>
    </location>
</feature>
<feature type="transmembrane region" description="Helical" evidence="8">
    <location>
        <begin position="139"/>
        <end position="157"/>
    </location>
</feature>
<dbReference type="PANTHER" id="PTHR48021">
    <property type="match status" value="1"/>
</dbReference>
<dbReference type="GO" id="GO:0022857">
    <property type="term" value="F:transmembrane transporter activity"/>
    <property type="evidence" value="ECO:0007669"/>
    <property type="project" value="InterPro"/>
</dbReference>
<dbReference type="Gene3D" id="1.20.1250.20">
    <property type="entry name" value="MFS general substrate transporter like domains"/>
    <property type="match status" value="1"/>
</dbReference>